<feature type="compositionally biased region" description="Polar residues" evidence="1">
    <location>
        <begin position="1"/>
        <end position="24"/>
    </location>
</feature>
<dbReference type="EMBL" id="CAEZYR010000128">
    <property type="protein sequence ID" value="CAB4764440.1"/>
    <property type="molecule type" value="Genomic_DNA"/>
</dbReference>
<organism evidence="2">
    <name type="scientific">freshwater metagenome</name>
    <dbReference type="NCBI Taxonomy" id="449393"/>
    <lineage>
        <taxon>unclassified sequences</taxon>
        <taxon>metagenomes</taxon>
        <taxon>ecological metagenomes</taxon>
    </lineage>
</organism>
<evidence type="ECO:0000313" key="2">
    <source>
        <dbReference type="EMBL" id="CAB4764440.1"/>
    </source>
</evidence>
<name>A0A6J6UXC5_9ZZZZ</name>
<feature type="region of interest" description="Disordered" evidence="1">
    <location>
        <begin position="1"/>
        <end position="96"/>
    </location>
</feature>
<gene>
    <name evidence="2" type="ORF">UFOPK2754_02647</name>
</gene>
<dbReference type="AlphaFoldDB" id="A0A6J6UXC5"/>
<feature type="compositionally biased region" description="Low complexity" evidence="1">
    <location>
        <begin position="61"/>
        <end position="83"/>
    </location>
</feature>
<accession>A0A6J6UXC5</accession>
<reference evidence="2" key="1">
    <citation type="submission" date="2020-05" db="EMBL/GenBank/DDBJ databases">
        <authorList>
            <person name="Chiriac C."/>
            <person name="Salcher M."/>
            <person name="Ghai R."/>
            <person name="Kavagutti S V."/>
        </authorList>
    </citation>
    <scope>NUCLEOTIDE SEQUENCE</scope>
</reference>
<protein>
    <submittedName>
        <fullName evidence="2">Unannotated protein</fullName>
    </submittedName>
</protein>
<evidence type="ECO:0000256" key="1">
    <source>
        <dbReference type="SAM" id="MobiDB-lite"/>
    </source>
</evidence>
<sequence length="212" mass="22515">MPVGHSSTPSSNGQTIAFQRTSSRIGARGRPGCTRYQWPSSIASVIAPRNAAPTSTRATDSAAGSPASMPAATSPMTPTSGATRSSHGGNSDVDLSKTWRSRSIPVMAATRAVRRSCTSRCPLTPARRRSTETTSATRVAATTIADPISRPATKSKATPRTSDPMAKIANVARRSHPYPMPTSRRRVVIHKKNRPPTAHCCITVAASRRITR</sequence>
<proteinExistence type="predicted"/>